<dbReference type="Gene3D" id="3.20.20.370">
    <property type="entry name" value="Glycoside hydrolase/deacetylase"/>
    <property type="match status" value="1"/>
</dbReference>
<comment type="subunit">
    <text evidence="1">Forms a complex composed of PxpA, PxpB and PxpC.</text>
</comment>
<keyword evidence="1" id="KW-0067">ATP-binding</keyword>
<comment type="catalytic activity">
    <reaction evidence="1">
        <text>5-oxo-L-proline + ATP + 2 H2O = L-glutamate + ADP + phosphate + H(+)</text>
        <dbReference type="Rhea" id="RHEA:10348"/>
        <dbReference type="ChEBI" id="CHEBI:15377"/>
        <dbReference type="ChEBI" id="CHEBI:15378"/>
        <dbReference type="ChEBI" id="CHEBI:29985"/>
        <dbReference type="ChEBI" id="CHEBI:30616"/>
        <dbReference type="ChEBI" id="CHEBI:43474"/>
        <dbReference type="ChEBI" id="CHEBI:58402"/>
        <dbReference type="ChEBI" id="CHEBI:456216"/>
        <dbReference type="EC" id="3.5.2.9"/>
    </reaction>
</comment>
<comment type="similarity">
    <text evidence="1">Belongs to the LamB/PxpA family.</text>
</comment>
<comment type="function">
    <text evidence="1">Catalyzes the cleavage of 5-oxoproline to form L-glutamate coupled to the hydrolysis of ATP to ADP and inorganic phosphate.</text>
</comment>
<gene>
    <name evidence="1" type="primary">pxpA</name>
    <name evidence="2" type="ORF">DES32_0590</name>
</gene>
<dbReference type="Pfam" id="PF03746">
    <property type="entry name" value="LamB_YcsF"/>
    <property type="match status" value="1"/>
</dbReference>
<dbReference type="AlphaFoldDB" id="A0A3D9Z758"/>
<name>A0A3D9Z758_9HYPH</name>
<dbReference type="CDD" id="cd10787">
    <property type="entry name" value="LamB_YcsF_like"/>
    <property type="match status" value="1"/>
</dbReference>
<organism evidence="2 3">
    <name type="scientific">Methylovirgula ligni</name>
    <dbReference type="NCBI Taxonomy" id="569860"/>
    <lineage>
        <taxon>Bacteria</taxon>
        <taxon>Pseudomonadati</taxon>
        <taxon>Pseudomonadota</taxon>
        <taxon>Alphaproteobacteria</taxon>
        <taxon>Hyphomicrobiales</taxon>
        <taxon>Beijerinckiaceae</taxon>
        <taxon>Methylovirgula</taxon>
    </lineage>
</organism>
<dbReference type="EC" id="3.5.2.9" evidence="1"/>
<dbReference type="GO" id="GO:0017168">
    <property type="term" value="F:5-oxoprolinase (ATP-hydrolyzing) activity"/>
    <property type="evidence" value="ECO:0007669"/>
    <property type="project" value="UniProtKB-UniRule"/>
</dbReference>
<dbReference type="GO" id="GO:0005975">
    <property type="term" value="P:carbohydrate metabolic process"/>
    <property type="evidence" value="ECO:0007669"/>
    <property type="project" value="InterPro"/>
</dbReference>
<dbReference type="HAMAP" id="MF_00691">
    <property type="entry name" value="PxpA"/>
    <property type="match status" value="1"/>
</dbReference>
<dbReference type="Proteomes" id="UP000256900">
    <property type="component" value="Unassembled WGS sequence"/>
</dbReference>
<keyword evidence="1" id="KW-0378">Hydrolase</keyword>
<dbReference type="SUPFAM" id="SSF88713">
    <property type="entry name" value="Glycoside hydrolase/deacetylase"/>
    <property type="match status" value="1"/>
</dbReference>
<dbReference type="RefSeq" id="WP_115835148.1">
    <property type="nucleotide sequence ID" value="NZ_CP025086.1"/>
</dbReference>
<accession>A0A3D9Z758</accession>
<dbReference type="PANTHER" id="PTHR30292:SF0">
    <property type="entry name" value="5-OXOPROLINASE SUBUNIT A"/>
    <property type="match status" value="1"/>
</dbReference>
<dbReference type="OrthoDB" id="9773478at2"/>
<evidence type="ECO:0000313" key="3">
    <source>
        <dbReference type="Proteomes" id="UP000256900"/>
    </source>
</evidence>
<keyword evidence="3" id="KW-1185">Reference proteome</keyword>
<sequence length="256" mass="26828">MRSIDLNCDCGESYGAYVMGDDAAMLEIVTSANVACGFHGGDPEVMARTFGLAKKKGVAVGAHPGFPDLWGFGRRRLPFSAAEIERLVAYQIGAAQALAAYAGHKITHVKPHGALSNIAAEEREIAEAIARATRIVDPQLVFLAIAGTELERAGATADLAVAREIFADRGYSDDGQLLPRGQDGAVLHDPQVIAKRVLDMVEESAVIATSGKRLPTQIDSICVHGDTPGAVAIAAMVRKELAAAGVSLRAFVKPAG</sequence>
<evidence type="ECO:0000313" key="2">
    <source>
        <dbReference type="EMBL" id="REF89369.1"/>
    </source>
</evidence>
<dbReference type="InterPro" id="IPR011330">
    <property type="entry name" value="Glyco_hydro/deAcase_b/a-brl"/>
</dbReference>
<comment type="caution">
    <text evidence="2">The sequence shown here is derived from an EMBL/GenBank/DDBJ whole genome shotgun (WGS) entry which is preliminary data.</text>
</comment>
<dbReference type="GO" id="GO:0005524">
    <property type="term" value="F:ATP binding"/>
    <property type="evidence" value="ECO:0007669"/>
    <property type="project" value="UniProtKB-UniRule"/>
</dbReference>
<reference evidence="2 3" key="1">
    <citation type="submission" date="2018-08" db="EMBL/GenBank/DDBJ databases">
        <title>Genomic Encyclopedia of Type Strains, Phase IV (KMG-IV): sequencing the most valuable type-strain genomes for metagenomic binning, comparative biology and taxonomic classification.</title>
        <authorList>
            <person name="Goeker M."/>
        </authorList>
    </citation>
    <scope>NUCLEOTIDE SEQUENCE [LARGE SCALE GENOMIC DNA]</scope>
    <source>
        <strain evidence="2 3">BW863</strain>
    </source>
</reference>
<dbReference type="NCBIfam" id="NF003816">
    <property type="entry name" value="PRK05406.1-5"/>
    <property type="match status" value="1"/>
</dbReference>
<dbReference type="EMBL" id="QUMO01000001">
    <property type="protein sequence ID" value="REF89369.1"/>
    <property type="molecule type" value="Genomic_DNA"/>
</dbReference>
<proteinExistence type="inferred from homology"/>
<evidence type="ECO:0000256" key="1">
    <source>
        <dbReference type="HAMAP-Rule" id="MF_00691"/>
    </source>
</evidence>
<dbReference type="PANTHER" id="PTHR30292">
    <property type="entry name" value="UNCHARACTERIZED PROTEIN YBGL-RELATED"/>
    <property type="match status" value="1"/>
</dbReference>
<protein>
    <recommendedName>
        <fullName evidence="1">5-oxoprolinase subunit A</fullName>
        <shortName evidence="1">5-OPase subunit A</shortName>
        <ecNumber evidence="1">3.5.2.9</ecNumber>
    </recommendedName>
    <alternativeName>
        <fullName evidence="1">5-oxoprolinase (ATP-hydrolyzing) subunit A</fullName>
    </alternativeName>
</protein>
<keyword evidence="1" id="KW-0547">Nucleotide-binding</keyword>
<dbReference type="NCBIfam" id="NF003814">
    <property type="entry name" value="PRK05406.1-3"/>
    <property type="match status" value="1"/>
</dbReference>
<dbReference type="InterPro" id="IPR005501">
    <property type="entry name" value="LamB/YcsF/PxpA-like"/>
</dbReference>